<reference evidence="1" key="1">
    <citation type="journal article" date="2020" name="Nature">
        <title>Giant virus diversity and host interactions through global metagenomics.</title>
        <authorList>
            <person name="Schulz F."/>
            <person name="Roux S."/>
            <person name="Paez-Espino D."/>
            <person name="Jungbluth S."/>
            <person name="Walsh D.A."/>
            <person name="Denef V.J."/>
            <person name="McMahon K.D."/>
            <person name="Konstantinidis K.T."/>
            <person name="Eloe-Fadrosh E.A."/>
            <person name="Kyrpides N.C."/>
            <person name="Woyke T."/>
        </authorList>
    </citation>
    <scope>NUCLEOTIDE SEQUENCE</scope>
    <source>
        <strain evidence="1">GVMAG-S-1101182-85</strain>
    </source>
</reference>
<dbReference type="AlphaFoldDB" id="A0A6C0KAD6"/>
<organism evidence="1">
    <name type="scientific">viral metagenome</name>
    <dbReference type="NCBI Taxonomy" id="1070528"/>
    <lineage>
        <taxon>unclassified sequences</taxon>
        <taxon>metagenomes</taxon>
        <taxon>organismal metagenomes</taxon>
    </lineage>
</organism>
<dbReference type="Gene3D" id="3.40.50.1000">
    <property type="entry name" value="HAD superfamily/HAD-like"/>
    <property type="match status" value="1"/>
</dbReference>
<dbReference type="SUPFAM" id="SSF56112">
    <property type="entry name" value="Protein kinase-like (PK-like)"/>
    <property type="match status" value="1"/>
</dbReference>
<protein>
    <recommendedName>
        <fullName evidence="2">Aminoglycoside phosphotransferase domain-containing protein</fullName>
    </recommendedName>
</protein>
<dbReference type="SUPFAM" id="SSF53448">
    <property type="entry name" value="Nucleotide-diphospho-sugar transferases"/>
    <property type="match status" value="1"/>
</dbReference>
<dbReference type="EMBL" id="MN740830">
    <property type="protein sequence ID" value="QHU14121.1"/>
    <property type="molecule type" value="Genomic_DNA"/>
</dbReference>
<dbReference type="Gene3D" id="3.90.1200.10">
    <property type="match status" value="1"/>
</dbReference>
<name>A0A6C0KAD6_9ZZZZ</name>
<dbReference type="Gene3D" id="3.90.550.10">
    <property type="entry name" value="Spore Coat Polysaccharide Biosynthesis Protein SpsA, Chain A"/>
    <property type="match status" value="1"/>
</dbReference>
<evidence type="ECO:0000313" key="1">
    <source>
        <dbReference type="EMBL" id="QHU14121.1"/>
    </source>
</evidence>
<dbReference type="InterPro" id="IPR029044">
    <property type="entry name" value="Nucleotide-diphossugar_trans"/>
</dbReference>
<dbReference type="InterPro" id="IPR011009">
    <property type="entry name" value="Kinase-like_dom_sf"/>
</dbReference>
<accession>A0A6C0KAD6</accession>
<dbReference type="InterPro" id="IPR036412">
    <property type="entry name" value="HAD-like_sf"/>
</dbReference>
<dbReference type="InterPro" id="IPR023214">
    <property type="entry name" value="HAD_sf"/>
</dbReference>
<evidence type="ECO:0008006" key="2">
    <source>
        <dbReference type="Google" id="ProtNLM"/>
    </source>
</evidence>
<proteinExistence type="predicted"/>
<dbReference type="SUPFAM" id="SSF56784">
    <property type="entry name" value="HAD-like"/>
    <property type="match status" value="1"/>
</dbReference>
<sequence>MAGDGIRFGGVFKPLHTIGESYFIELVKYRFDILRSQFNLKFFLIFRQDQENKYNVISTFTRLFINDTFEFCILNEKTEGPFQTVVRAIQLYTIKGPSFICDCDLSIDISPFIPYILESRYTALIPIWSIKKSMWHEWGKVVLNETNSIVEFCEKESPSNEGSVFGMIGCHYVNEISDLVTYFRSEYKHLSTFFQILLKQQKLIKCVEIQTAYFFGTPDQLILYKLQQAKQNTYFIDFDGTLVYTTDPLSYDPDIVKIIPNSLSKLKKIKEENAIIVITTARKNKEQMIELLSHLQIPYDHLVTNISSGQRILINDKKPYFPLMCTASAYQPDRDSGIGSIEVPFIPTILKQLHGSSGASVYLIEQNNTVFVRKYIKKTKNTWIHYENLRRQVEDLRRFNFYWKGCCPKILSVYENNEEFYFDMEYLQDYVQVSVLEPTEQIDIVTKLFSNLFKEVYCFSKQINGSIWISNYIKTKIITKLDEIQEFDELFNTIVNSISFTINSKSVKGLRNMLESINLEEYTPSTIQCIHGDLTLENILIQTSTADIKFIDNGGSSYMDSYYLDLGKVFQSIIAKYERWTSQEHLFECLDKDTYKLNSFNLEINFTTVLPILLEFSKHLDKPVESIFDKGFFYMSTHLIRAIPYLYKKNKDLALYTALLSVYYLSR</sequence>